<dbReference type="PANTHER" id="PTHR43331">
    <property type="entry name" value="HOMOSERINE DEHYDROGENASE"/>
    <property type="match status" value="1"/>
</dbReference>
<evidence type="ECO:0000259" key="7">
    <source>
        <dbReference type="Pfam" id="PF00742"/>
    </source>
</evidence>
<dbReference type="SUPFAM" id="SSF51735">
    <property type="entry name" value="NAD(P)-binding Rossmann-fold domains"/>
    <property type="match status" value="1"/>
</dbReference>
<evidence type="ECO:0000256" key="6">
    <source>
        <dbReference type="RuleBase" id="RU004171"/>
    </source>
</evidence>
<dbReference type="NCBIfam" id="NF004912">
    <property type="entry name" value="PRK06270.1"/>
    <property type="match status" value="1"/>
</dbReference>
<evidence type="ECO:0000313" key="9">
    <source>
        <dbReference type="Proteomes" id="UP001271723"/>
    </source>
</evidence>
<keyword evidence="4 5" id="KW-0028">Amino-acid biosynthesis</keyword>
<gene>
    <name evidence="8" type="ORF">PV517_31765</name>
</gene>
<keyword evidence="3 4" id="KW-0560">Oxidoreductase</keyword>
<organism evidence="8 9">
    <name type="scientific">Streptomyces griseiscabiei</name>
    <dbReference type="NCBI Taxonomy" id="2993540"/>
    <lineage>
        <taxon>Bacteria</taxon>
        <taxon>Bacillati</taxon>
        <taxon>Actinomycetota</taxon>
        <taxon>Actinomycetes</taxon>
        <taxon>Kitasatosporales</taxon>
        <taxon>Streptomycetaceae</taxon>
        <taxon>Streptomyces</taxon>
    </lineage>
</organism>
<dbReference type="EC" id="1.1.1.3" evidence="2 4"/>
<feature type="domain" description="Homoserine dehydrogenase catalytic" evidence="7">
    <location>
        <begin position="162"/>
        <end position="340"/>
    </location>
</feature>
<dbReference type="PANTHER" id="PTHR43331:SF1">
    <property type="entry name" value="HOMOSERINE DEHYDROGENASE"/>
    <property type="match status" value="1"/>
</dbReference>
<proteinExistence type="inferred from homology"/>
<dbReference type="SUPFAM" id="SSF55347">
    <property type="entry name" value="Glyceraldehyde-3-phosphate dehydrogenase-like, C-terminal domain"/>
    <property type="match status" value="1"/>
</dbReference>
<dbReference type="RefSeq" id="WP_086759721.1">
    <property type="nucleotide sequence ID" value="NZ_JAGJBZ010000001.1"/>
</dbReference>
<protein>
    <recommendedName>
        <fullName evidence="2 4">Homoserine dehydrogenase</fullName>
        <shortName evidence="4">HDH</shortName>
        <ecNumber evidence="2 4">1.1.1.3</ecNumber>
    </recommendedName>
</protein>
<evidence type="ECO:0000256" key="5">
    <source>
        <dbReference type="RuleBase" id="RU000579"/>
    </source>
</evidence>
<dbReference type="InterPro" id="IPR019811">
    <property type="entry name" value="HDH_CS"/>
</dbReference>
<evidence type="ECO:0000313" key="8">
    <source>
        <dbReference type="EMBL" id="MDX2913233.1"/>
    </source>
</evidence>
<dbReference type="GO" id="GO:0004412">
    <property type="term" value="F:homoserine dehydrogenase activity"/>
    <property type="evidence" value="ECO:0007669"/>
    <property type="project" value="UniProtKB-EC"/>
</dbReference>
<keyword evidence="4 5" id="KW-0791">Threonine biosynthesis</keyword>
<dbReference type="InterPro" id="IPR001342">
    <property type="entry name" value="HDH_cat"/>
</dbReference>
<keyword evidence="4 5" id="KW-0521">NADP</keyword>
<dbReference type="PIRSF" id="PIRSF036497">
    <property type="entry name" value="HDH_short"/>
    <property type="match status" value="1"/>
</dbReference>
<comment type="pathway">
    <text evidence="5">Amino-acid biosynthesis; L-threonine biosynthesis; L-threonine from L-aspartate: step 3/5.</text>
</comment>
<name>A0ABU4LC70_9ACTN</name>
<reference evidence="8 9" key="1">
    <citation type="journal article" date="2023" name="Microb. Genom.">
        <title>Mesoterricola silvestris gen. nov., sp. nov., Mesoterricola sediminis sp. nov., Geothrix oryzae sp. nov., Geothrix edaphica sp. nov., Geothrix rubra sp. nov., and Geothrix limicola sp. nov., six novel members of Acidobacteriota isolated from soils.</title>
        <authorList>
            <person name="Weisberg A.J."/>
            <person name="Pearce E."/>
            <person name="Kramer C.G."/>
            <person name="Chang J.H."/>
            <person name="Clarke C.R."/>
        </authorList>
    </citation>
    <scope>NUCLEOTIDE SEQUENCE [LARGE SCALE GENOMIC DNA]</scope>
    <source>
        <strain evidence="8 9">NRRL_B-2795</strain>
    </source>
</reference>
<evidence type="ECO:0000256" key="3">
    <source>
        <dbReference type="ARBA" id="ARBA00023002"/>
    </source>
</evidence>
<comment type="caution">
    <text evidence="8">The sequence shown here is derived from an EMBL/GenBank/DDBJ whole genome shotgun (WGS) entry which is preliminary data.</text>
</comment>
<dbReference type="InterPro" id="IPR036291">
    <property type="entry name" value="NAD(P)-bd_dom_sf"/>
</dbReference>
<dbReference type="EMBL" id="JARAVY010000014">
    <property type="protein sequence ID" value="MDX2913233.1"/>
    <property type="molecule type" value="Genomic_DNA"/>
</dbReference>
<dbReference type="Gene3D" id="3.40.50.720">
    <property type="entry name" value="NAD(P)-binding Rossmann-like Domain"/>
    <property type="match status" value="1"/>
</dbReference>
<accession>A0ABU4LC70</accession>
<dbReference type="Pfam" id="PF00742">
    <property type="entry name" value="Homoserine_dh"/>
    <property type="match status" value="1"/>
</dbReference>
<dbReference type="InterPro" id="IPR022697">
    <property type="entry name" value="HDH_short"/>
</dbReference>
<comment type="pathway">
    <text evidence="5">Amino-acid biosynthesis; L-methionine biosynthesis via de novo pathway; L-homoserine from L-aspartate: step 3/3.</text>
</comment>
<sequence length="365" mass="37710">MTRYDLALIGFGGVNRALAELIADRGDALEAELGFALRVVAITDLRAGSLVRTDGGGVDLAGLLAVAPGELDFSAWEGGSPEPRNEWVIREVPADIVAEATFTNPSDGEPALSHVRWAVEAGKHVCTTNKGPVALHGRALKELARRHGVSFEFEGTVMSGTPVLRTARRMFGGLSVHGFEGIMNGTSNYVLGRLESGLSFAEAVAEAQALGYAEADPTADIEGHDVQLKVVILANEVLGADLRRADVPCTGLSALTPDDVRRAAAEGLRWKLVGSAARRPDGTVDARVAPVALPAGHPLAGVAGPGNAIAFHTDPLGTVTVGGPGAGRVETAYALLSDVIGIHEQTVAGAVPGAGTEILAEAHRV</sequence>
<dbReference type="Proteomes" id="UP001271723">
    <property type="component" value="Unassembled WGS sequence"/>
</dbReference>
<evidence type="ECO:0000256" key="2">
    <source>
        <dbReference type="ARBA" id="ARBA00013213"/>
    </source>
</evidence>
<evidence type="ECO:0000256" key="1">
    <source>
        <dbReference type="ARBA" id="ARBA00006753"/>
    </source>
</evidence>
<dbReference type="PROSITE" id="PS01042">
    <property type="entry name" value="HOMOSER_DHGENASE"/>
    <property type="match status" value="1"/>
</dbReference>
<comment type="catalytic activity">
    <reaction evidence="4 5">
        <text>L-homoserine + NADP(+) = L-aspartate 4-semialdehyde + NADPH + H(+)</text>
        <dbReference type="Rhea" id="RHEA:15761"/>
        <dbReference type="ChEBI" id="CHEBI:15378"/>
        <dbReference type="ChEBI" id="CHEBI:57476"/>
        <dbReference type="ChEBI" id="CHEBI:57783"/>
        <dbReference type="ChEBI" id="CHEBI:58349"/>
        <dbReference type="ChEBI" id="CHEBI:537519"/>
        <dbReference type="EC" id="1.1.1.3"/>
    </reaction>
</comment>
<evidence type="ECO:0000256" key="4">
    <source>
        <dbReference type="PIRNR" id="PIRNR036497"/>
    </source>
</evidence>
<dbReference type="NCBIfam" id="NF004976">
    <property type="entry name" value="PRK06349.1"/>
    <property type="match status" value="1"/>
</dbReference>
<keyword evidence="4 5" id="KW-0486">Methionine biosynthesis</keyword>
<keyword evidence="9" id="KW-1185">Reference proteome</keyword>
<dbReference type="Gene3D" id="3.30.360.10">
    <property type="entry name" value="Dihydrodipicolinate Reductase, domain 2"/>
    <property type="match status" value="1"/>
</dbReference>
<comment type="similarity">
    <text evidence="1 4 6">Belongs to the homoserine dehydrogenase family.</text>
</comment>